<sequence length="120" mass="12267">MALTGGLAAALAAGFVATATASATPATCDGAECVPYVSKPVSAGEHCVQNTRYNWGLDAAGNTLACSSRSVWVPAPPLVGVRTLRSPCGDTRGVAQTPDGVPLSCVNGAWSADYSWTFYR</sequence>
<dbReference type="EMBL" id="AMRA01000009">
    <property type="protein sequence ID" value="EKF25739.1"/>
    <property type="molecule type" value="Genomic_DNA"/>
</dbReference>
<evidence type="ECO:0000313" key="2">
    <source>
        <dbReference type="EMBL" id="EKF25739.1"/>
    </source>
</evidence>
<feature type="chain" id="PRO_5038541705" evidence="1">
    <location>
        <begin position="22"/>
        <end position="120"/>
    </location>
</feature>
<name>K5BKZ8_MYCHD</name>
<accession>K5BKZ8</accession>
<dbReference type="OrthoDB" id="4732688at2"/>
<dbReference type="Proteomes" id="UP000006265">
    <property type="component" value="Unassembled WGS sequence"/>
</dbReference>
<dbReference type="eggNOG" id="ENOG5031VS6">
    <property type="taxonomic scope" value="Bacteria"/>
</dbReference>
<feature type="signal peptide" evidence="1">
    <location>
        <begin position="1"/>
        <end position="21"/>
    </location>
</feature>
<dbReference type="PATRIC" id="fig|1122247.3.peg.212"/>
<evidence type="ECO:0000313" key="3">
    <source>
        <dbReference type="Proteomes" id="UP000006265"/>
    </source>
</evidence>
<keyword evidence="3" id="KW-1185">Reference proteome</keyword>
<protein>
    <submittedName>
        <fullName evidence="2">Putative secreted protein</fullName>
    </submittedName>
</protein>
<reference evidence="2" key="1">
    <citation type="journal article" date="2012" name="J. Bacteriol.">
        <title>Genome sequence of Mycobacterium hassiacum DSM 44199, a rare source of heat-stable mycobacterial proteins.</title>
        <authorList>
            <person name="Tiago I."/>
            <person name="Maranha A."/>
            <person name="Mendes V."/>
            <person name="Alarico S."/>
            <person name="Moynihan P.J."/>
            <person name="Clarke A.J."/>
            <person name="Macedo-Ribeiro S."/>
            <person name="Pereira P.J."/>
            <person name="Empadinhas N."/>
        </authorList>
    </citation>
    <scope>NUCLEOTIDE SEQUENCE [LARGE SCALE GENOMIC DNA]</scope>
    <source>
        <strain evidence="2">DSM 44199</strain>
    </source>
</reference>
<dbReference type="STRING" id="1122247.GCA_000379865_01885"/>
<organism evidence="2 3">
    <name type="scientific">Mycolicibacterium hassiacum (strain DSM 44199 / CIP 105218 / JCM 12690 / 3849)</name>
    <name type="common">Mycobacterium hassiacum</name>
    <dbReference type="NCBI Taxonomy" id="1122247"/>
    <lineage>
        <taxon>Bacteria</taxon>
        <taxon>Bacillati</taxon>
        <taxon>Actinomycetota</taxon>
        <taxon>Actinomycetes</taxon>
        <taxon>Mycobacteriales</taxon>
        <taxon>Mycobacteriaceae</taxon>
        <taxon>Mycolicibacterium</taxon>
    </lineage>
</organism>
<dbReference type="AlphaFoldDB" id="K5BKZ8"/>
<evidence type="ECO:0000256" key="1">
    <source>
        <dbReference type="SAM" id="SignalP"/>
    </source>
</evidence>
<keyword evidence="1" id="KW-0732">Signal</keyword>
<proteinExistence type="predicted"/>
<comment type="caution">
    <text evidence="2">The sequence shown here is derived from an EMBL/GenBank/DDBJ whole genome shotgun (WGS) entry which is preliminary data.</text>
</comment>
<gene>
    <name evidence="2" type="ORF">C731_0227</name>
</gene>